<reference evidence="4 5" key="2">
    <citation type="submission" date="2018-11" db="EMBL/GenBank/DDBJ databases">
        <authorList>
            <consortium name="Pathogen Informatics"/>
        </authorList>
    </citation>
    <scope>NUCLEOTIDE SEQUENCE [LARGE SCALE GENOMIC DNA]</scope>
</reference>
<name>A0A183CXA2_9BILA</name>
<dbReference type="Gene3D" id="2.30.30.40">
    <property type="entry name" value="SH3 Domains"/>
    <property type="match status" value="1"/>
</dbReference>
<evidence type="ECO:0000313" key="5">
    <source>
        <dbReference type="Proteomes" id="UP000271098"/>
    </source>
</evidence>
<dbReference type="Proteomes" id="UP000271098">
    <property type="component" value="Unassembled WGS sequence"/>
</dbReference>
<evidence type="ECO:0000256" key="2">
    <source>
        <dbReference type="PROSITE-ProRule" id="PRU00192"/>
    </source>
</evidence>
<organism evidence="6">
    <name type="scientific">Gongylonema pulchrum</name>
    <dbReference type="NCBI Taxonomy" id="637853"/>
    <lineage>
        <taxon>Eukaryota</taxon>
        <taxon>Metazoa</taxon>
        <taxon>Ecdysozoa</taxon>
        <taxon>Nematoda</taxon>
        <taxon>Chromadorea</taxon>
        <taxon>Rhabditida</taxon>
        <taxon>Spirurina</taxon>
        <taxon>Spiruromorpha</taxon>
        <taxon>Spiruroidea</taxon>
        <taxon>Gongylonematidae</taxon>
        <taxon>Gongylonema</taxon>
    </lineage>
</organism>
<evidence type="ECO:0000259" key="3">
    <source>
        <dbReference type="PROSITE" id="PS50002"/>
    </source>
</evidence>
<dbReference type="InterPro" id="IPR036028">
    <property type="entry name" value="SH3-like_dom_sf"/>
</dbReference>
<dbReference type="EMBL" id="UYRT01001216">
    <property type="protein sequence ID" value="VDK29365.1"/>
    <property type="molecule type" value="Genomic_DNA"/>
</dbReference>
<proteinExistence type="predicted"/>
<dbReference type="InterPro" id="IPR001452">
    <property type="entry name" value="SH3_domain"/>
</dbReference>
<evidence type="ECO:0000313" key="4">
    <source>
        <dbReference type="EMBL" id="VDK29365.1"/>
    </source>
</evidence>
<accession>A0A183CXA2</accession>
<protein>
    <submittedName>
        <fullName evidence="6">SH3 domain-containing protein</fullName>
    </submittedName>
</protein>
<evidence type="ECO:0000256" key="1">
    <source>
        <dbReference type="ARBA" id="ARBA00022443"/>
    </source>
</evidence>
<dbReference type="OrthoDB" id="2014825at2759"/>
<dbReference type="SMART" id="SM00326">
    <property type="entry name" value="SH3"/>
    <property type="match status" value="1"/>
</dbReference>
<reference evidence="6" key="1">
    <citation type="submission" date="2016-06" db="UniProtKB">
        <authorList>
            <consortium name="WormBaseParasite"/>
        </authorList>
    </citation>
    <scope>IDENTIFICATION</scope>
</reference>
<dbReference type="FunFam" id="2.30.30.40:FF:000070">
    <property type="entry name" value="Alpha-(1,6)-fucosyltransferase"/>
    <property type="match status" value="1"/>
</dbReference>
<feature type="domain" description="SH3" evidence="3">
    <location>
        <begin position="24"/>
        <end position="85"/>
    </location>
</feature>
<dbReference type="WBParaSite" id="GPUH_0000109301-mRNA-1">
    <property type="protein sequence ID" value="GPUH_0000109301-mRNA-1"/>
    <property type="gene ID" value="GPUH_0000109301"/>
</dbReference>
<dbReference type="CDD" id="cd11792">
    <property type="entry name" value="SH3_Fut8"/>
    <property type="match status" value="1"/>
</dbReference>
<dbReference type="SUPFAM" id="SSF50044">
    <property type="entry name" value="SH3-domain"/>
    <property type="match status" value="1"/>
</dbReference>
<keyword evidence="1 2" id="KW-0728">SH3 domain</keyword>
<keyword evidence="5" id="KW-1185">Reference proteome</keyword>
<evidence type="ECO:0000313" key="6">
    <source>
        <dbReference type="WBParaSite" id="GPUH_0000109301-mRNA-1"/>
    </source>
</evidence>
<sequence length="90" mass="10287">MQVRIGDAGDRFHSLDDIYYYGGQQAHEQVAVESYRAENDDEIDLEKGDVIGIAGNHWDGFSKGKNRRTGRTGLYPSYKTREKYIVVDFP</sequence>
<dbReference type="Pfam" id="PF14604">
    <property type="entry name" value="SH3_9"/>
    <property type="match status" value="1"/>
</dbReference>
<gene>
    <name evidence="4" type="ORF">GPUH_LOCUS1093</name>
</gene>
<dbReference type="PROSITE" id="PS50002">
    <property type="entry name" value="SH3"/>
    <property type="match status" value="1"/>
</dbReference>
<dbReference type="InterPro" id="IPR035653">
    <property type="entry name" value="Fut8_SH3"/>
</dbReference>
<dbReference type="AlphaFoldDB" id="A0A183CXA2"/>